<feature type="compositionally biased region" description="Polar residues" evidence="1">
    <location>
        <begin position="121"/>
        <end position="139"/>
    </location>
</feature>
<feature type="region of interest" description="Disordered" evidence="1">
    <location>
        <begin position="170"/>
        <end position="215"/>
    </location>
</feature>
<name>A0ABR1HZ81_9HYPO</name>
<reference evidence="3 4" key="1">
    <citation type="journal article" date="2025" name="Microbiol. Resour. Announc.">
        <title>Draft genome sequences for Neonectria magnoliae and Neonectria punicea, canker pathogens of Liriodendron tulipifera and Acer saccharum in West Virginia.</title>
        <authorList>
            <person name="Petronek H.M."/>
            <person name="Kasson M.T."/>
            <person name="Metheny A.M."/>
            <person name="Stauder C.M."/>
            <person name="Lovett B."/>
            <person name="Lynch S.C."/>
            <person name="Garnas J.R."/>
            <person name="Kasson L.R."/>
            <person name="Stajich J.E."/>
        </authorList>
    </citation>
    <scope>NUCLEOTIDE SEQUENCE [LARGE SCALE GENOMIC DNA]</scope>
    <source>
        <strain evidence="3 4">NRRL 64651</strain>
    </source>
</reference>
<feature type="compositionally biased region" description="Low complexity" evidence="1">
    <location>
        <begin position="201"/>
        <end position="212"/>
    </location>
</feature>
<feature type="signal peptide" evidence="2">
    <location>
        <begin position="1"/>
        <end position="23"/>
    </location>
</feature>
<keyword evidence="4" id="KW-1185">Reference proteome</keyword>
<feature type="compositionally biased region" description="Low complexity" evidence="1">
    <location>
        <begin position="170"/>
        <end position="193"/>
    </location>
</feature>
<evidence type="ECO:0000256" key="1">
    <source>
        <dbReference type="SAM" id="MobiDB-lite"/>
    </source>
</evidence>
<evidence type="ECO:0000256" key="2">
    <source>
        <dbReference type="SAM" id="SignalP"/>
    </source>
</evidence>
<evidence type="ECO:0000313" key="4">
    <source>
        <dbReference type="Proteomes" id="UP001498421"/>
    </source>
</evidence>
<evidence type="ECO:0000313" key="3">
    <source>
        <dbReference type="EMBL" id="KAK7426092.1"/>
    </source>
</evidence>
<dbReference type="EMBL" id="JAZAVK010000071">
    <property type="protein sequence ID" value="KAK7426092.1"/>
    <property type="molecule type" value="Genomic_DNA"/>
</dbReference>
<dbReference type="Proteomes" id="UP001498421">
    <property type="component" value="Unassembled WGS sequence"/>
</dbReference>
<feature type="chain" id="PRO_5047325996" evidence="2">
    <location>
        <begin position="24"/>
        <end position="234"/>
    </location>
</feature>
<organism evidence="3 4">
    <name type="scientific">Neonectria magnoliae</name>
    <dbReference type="NCBI Taxonomy" id="2732573"/>
    <lineage>
        <taxon>Eukaryota</taxon>
        <taxon>Fungi</taxon>
        <taxon>Dikarya</taxon>
        <taxon>Ascomycota</taxon>
        <taxon>Pezizomycotina</taxon>
        <taxon>Sordariomycetes</taxon>
        <taxon>Hypocreomycetidae</taxon>
        <taxon>Hypocreales</taxon>
        <taxon>Nectriaceae</taxon>
        <taxon>Neonectria</taxon>
    </lineage>
</organism>
<comment type="caution">
    <text evidence="3">The sequence shown here is derived from an EMBL/GenBank/DDBJ whole genome shotgun (WGS) entry which is preliminary data.</text>
</comment>
<proteinExistence type="predicted"/>
<keyword evidence="2" id="KW-0732">Signal</keyword>
<feature type="region of interest" description="Disordered" evidence="1">
    <location>
        <begin position="110"/>
        <end position="150"/>
    </location>
</feature>
<dbReference type="PROSITE" id="PS51257">
    <property type="entry name" value="PROKAR_LIPOPROTEIN"/>
    <property type="match status" value="1"/>
</dbReference>
<accession>A0ABR1HZ81</accession>
<gene>
    <name evidence="3" type="ORF">QQZ08_007402</name>
</gene>
<protein>
    <submittedName>
        <fullName evidence="3">Uncharacterized protein</fullName>
    </submittedName>
</protein>
<sequence>MSPSTTRRWLQLSLLFAASCASATTLTLTNFEDIAPKVTVKGCRNAYDTPLTNCGVDDFSNGNKCSSDCKSSIAEVQSNIQTECEGVSVNSDSLLYRAQKGQLQQVICLNGSDDDNDDEPATTTAKVPASKSNENQMIETSEVERSTTTAALATDTTLTAQTTSLVLAGDESTGLGSDATSSAAAAETTKSSSRGGDPFASNNDSDNTSGSGPASRVGYASLVISAVVCMMTAI</sequence>